<keyword evidence="3" id="KW-1185">Reference proteome</keyword>
<keyword evidence="1" id="KW-0812">Transmembrane</keyword>
<gene>
    <name evidence="2" type="ORF">EHV23_14070</name>
</gene>
<dbReference type="AlphaFoldDB" id="A0A426FP04"/>
<accession>A0A426FP04</accession>
<evidence type="ECO:0000256" key="1">
    <source>
        <dbReference type="SAM" id="Phobius"/>
    </source>
</evidence>
<comment type="caution">
    <text evidence="2">The sequence shown here is derived from an EMBL/GenBank/DDBJ whole genome shotgun (WGS) entry which is preliminary data.</text>
</comment>
<sequence>METPPLTRKPAPSTSRELVISRRWINSQGKWIALLLDFLIIPVMIVRVLELSGSLTSPLNATLLIPIVVMVWQFSSPRVRVNAQARRTRKLIQQRYLLGLKCGQHTLDIIPYTRVAVSLHGSQLSLELEAPGRPPLTLARANQYGWLTKRHFHSDIRTFMRMSREVAQILQIEDRGLHRHGKIFDRKARTAATAASGRTGG</sequence>
<evidence type="ECO:0000313" key="2">
    <source>
        <dbReference type="EMBL" id="RRN44426.1"/>
    </source>
</evidence>
<protein>
    <submittedName>
        <fullName evidence="2">Uncharacterized protein</fullName>
    </submittedName>
</protein>
<feature type="transmembrane region" description="Helical" evidence="1">
    <location>
        <begin position="55"/>
        <end position="74"/>
    </location>
</feature>
<keyword evidence="1" id="KW-0472">Membrane</keyword>
<keyword evidence="1" id="KW-1133">Transmembrane helix</keyword>
<reference evidence="2 3" key="1">
    <citation type="submission" date="2018-11" db="EMBL/GenBank/DDBJ databases">
        <title>Genome sequencing of Lautropia sp. KCOM 2505 (= ChDC F240).</title>
        <authorList>
            <person name="Kook J.-K."/>
            <person name="Park S.-N."/>
            <person name="Lim Y.K."/>
        </authorList>
    </citation>
    <scope>NUCLEOTIDE SEQUENCE [LARGE SCALE GENOMIC DNA]</scope>
    <source>
        <strain evidence="2 3">KCOM 2505</strain>
    </source>
</reference>
<organism evidence="2 3">
    <name type="scientific">Lautropia dentalis</name>
    <dbReference type="NCBI Taxonomy" id="2490857"/>
    <lineage>
        <taxon>Bacteria</taxon>
        <taxon>Pseudomonadati</taxon>
        <taxon>Pseudomonadota</taxon>
        <taxon>Betaproteobacteria</taxon>
        <taxon>Burkholderiales</taxon>
        <taxon>Burkholderiaceae</taxon>
        <taxon>Lautropia</taxon>
    </lineage>
</organism>
<evidence type="ECO:0000313" key="3">
    <source>
        <dbReference type="Proteomes" id="UP000270261"/>
    </source>
</evidence>
<feature type="transmembrane region" description="Helical" evidence="1">
    <location>
        <begin position="31"/>
        <end position="49"/>
    </location>
</feature>
<dbReference type="EMBL" id="RRUE01000002">
    <property type="protein sequence ID" value="RRN44426.1"/>
    <property type="molecule type" value="Genomic_DNA"/>
</dbReference>
<proteinExistence type="predicted"/>
<name>A0A426FP04_9BURK</name>
<dbReference type="Proteomes" id="UP000270261">
    <property type="component" value="Unassembled WGS sequence"/>
</dbReference>
<dbReference type="RefSeq" id="WP_125096619.1">
    <property type="nucleotide sequence ID" value="NZ_RRUE01000002.1"/>
</dbReference>